<keyword evidence="6 7" id="KW-0472">Membrane</keyword>
<evidence type="ECO:0000313" key="10">
    <source>
        <dbReference type="Proteomes" id="UP000494252"/>
    </source>
</evidence>
<proteinExistence type="inferred from homology"/>
<evidence type="ECO:0000256" key="7">
    <source>
        <dbReference type="RuleBase" id="RU363032"/>
    </source>
</evidence>
<sequence>MHRQAGNPPAWLPLVTGWLSLGCVLMVWEWAGHSSGSALAAILPPPSQFLRAIAQSDFKVGLGSQAESIYASVLSTFARVFAGMALAFVAAVLTGALLSLSRVATWSLGPILRLLAPIAPIAWIPTAIVVFGIGNTTAVFIVFMGVYFILTIATLAEIERVPQEFLTVAGNLGANAPQRWLWVVLPAILPGVFTLLRTNFIAAWMAVLVAEMVGLRDGLGAIIMMGRNLFNNDLIMFGMVVIGLSGFLVDKLLGFVARYILWWKV</sequence>
<dbReference type="Gene3D" id="1.10.3720.10">
    <property type="entry name" value="MetI-like"/>
    <property type="match status" value="1"/>
</dbReference>
<keyword evidence="2 7" id="KW-0813">Transport</keyword>
<evidence type="ECO:0000256" key="2">
    <source>
        <dbReference type="ARBA" id="ARBA00022448"/>
    </source>
</evidence>
<dbReference type="GO" id="GO:0005886">
    <property type="term" value="C:plasma membrane"/>
    <property type="evidence" value="ECO:0007669"/>
    <property type="project" value="UniProtKB-SubCell"/>
</dbReference>
<accession>A0A6J5GXX9</accession>
<comment type="subcellular location">
    <subcellularLocation>
        <location evidence="1 7">Cell membrane</location>
        <topology evidence="1 7">Multi-pass membrane protein</topology>
    </subcellularLocation>
</comment>
<dbReference type="PROSITE" id="PS51257">
    <property type="entry name" value="PROKAR_LIPOPROTEIN"/>
    <property type="match status" value="1"/>
</dbReference>
<feature type="transmembrane region" description="Helical" evidence="7">
    <location>
        <begin position="179"/>
        <end position="196"/>
    </location>
</feature>
<feature type="domain" description="ABC transmembrane type-1" evidence="8">
    <location>
        <begin position="73"/>
        <end position="253"/>
    </location>
</feature>
<evidence type="ECO:0000313" key="9">
    <source>
        <dbReference type="EMBL" id="CAB3807354.1"/>
    </source>
</evidence>
<reference evidence="9 10" key="1">
    <citation type="submission" date="2020-04" db="EMBL/GenBank/DDBJ databases">
        <authorList>
            <person name="De Canck E."/>
        </authorList>
    </citation>
    <scope>NUCLEOTIDE SEQUENCE [LARGE SCALE GENOMIC DNA]</scope>
    <source>
        <strain evidence="9 10">LMG 27177</strain>
    </source>
</reference>
<dbReference type="CDD" id="cd06261">
    <property type="entry name" value="TM_PBP2"/>
    <property type="match status" value="1"/>
</dbReference>
<dbReference type="PANTHER" id="PTHR30151">
    <property type="entry name" value="ALKANE SULFONATE ABC TRANSPORTER-RELATED, MEMBRANE SUBUNIT"/>
    <property type="match status" value="1"/>
</dbReference>
<dbReference type="PANTHER" id="PTHR30151:SF0">
    <property type="entry name" value="ABC TRANSPORTER PERMEASE PROTEIN MJ0413-RELATED"/>
    <property type="match status" value="1"/>
</dbReference>
<evidence type="ECO:0000256" key="5">
    <source>
        <dbReference type="ARBA" id="ARBA00022989"/>
    </source>
</evidence>
<gene>
    <name evidence="9" type="ORF">LMG27177_06317</name>
</gene>
<organism evidence="9 10">
    <name type="scientific">Paraburkholderia fynbosensis</name>
    <dbReference type="NCBI Taxonomy" id="1200993"/>
    <lineage>
        <taxon>Bacteria</taxon>
        <taxon>Pseudomonadati</taxon>
        <taxon>Pseudomonadota</taxon>
        <taxon>Betaproteobacteria</taxon>
        <taxon>Burkholderiales</taxon>
        <taxon>Burkholderiaceae</taxon>
        <taxon>Paraburkholderia</taxon>
    </lineage>
</organism>
<evidence type="ECO:0000256" key="1">
    <source>
        <dbReference type="ARBA" id="ARBA00004651"/>
    </source>
</evidence>
<feature type="transmembrane region" description="Helical" evidence="7">
    <location>
        <begin position="112"/>
        <end position="133"/>
    </location>
</feature>
<dbReference type="Proteomes" id="UP000494252">
    <property type="component" value="Unassembled WGS sequence"/>
</dbReference>
<dbReference type="EMBL" id="CADIKI010000024">
    <property type="protein sequence ID" value="CAB3807354.1"/>
    <property type="molecule type" value="Genomic_DNA"/>
</dbReference>
<dbReference type="SUPFAM" id="SSF161098">
    <property type="entry name" value="MetI-like"/>
    <property type="match status" value="1"/>
</dbReference>
<keyword evidence="3" id="KW-1003">Cell membrane</keyword>
<keyword evidence="10" id="KW-1185">Reference proteome</keyword>
<feature type="transmembrane region" description="Helical" evidence="7">
    <location>
        <begin position="80"/>
        <end position="100"/>
    </location>
</feature>
<protein>
    <recommendedName>
        <fullName evidence="8">ABC transmembrane type-1 domain-containing protein</fullName>
    </recommendedName>
</protein>
<dbReference type="InterPro" id="IPR000515">
    <property type="entry name" value="MetI-like"/>
</dbReference>
<evidence type="ECO:0000256" key="3">
    <source>
        <dbReference type="ARBA" id="ARBA00022475"/>
    </source>
</evidence>
<evidence type="ECO:0000256" key="4">
    <source>
        <dbReference type="ARBA" id="ARBA00022692"/>
    </source>
</evidence>
<keyword evidence="4 7" id="KW-0812">Transmembrane</keyword>
<dbReference type="Pfam" id="PF00528">
    <property type="entry name" value="BPD_transp_1"/>
    <property type="match status" value="1"/>
</dbReference>
<dbReference type="InterPro" id="IPR035906">
    <property type="entry name" value="MetI-like_sf"/>
</dbReference>
<dbReference type="AlphaFoldDB" id="A0A6J5GXX9"/>
<feature type="transmembrane region" description="Helical" evidence="7">
    <location>
        <begin position="139"/>
        <end position="158"/>
    </location>
</feature>
<dbReference type="PROSITE" id="PS50928">
    <property type="entry name" value="ABC_TM1"/>
    <property type="match status" value="1"/>
</dbReference>
<evidence type="ECO:0000259" key="8">
    <source>
        <dbReference type="PROSITE" id="PS50928"/>
    </source>
</evidence>
<keyword evidence="5 7" id="KW-1133">Transmembrane helix</keyword>
<comment type="similarity">
    <text evidence="7">Belongs to the binding-protein-dependent transport system permease family.</text>
</comment>
<feature type="transmembrane region" description="Helical" evidence="7">
    <location>
        <begin position="202"/>
        <end position="222"/>
    </location>
</feature>
<name>A0A6J5GXX9_9BURK</name>
<evidence type="ECO:0000256" key="6">
    <source>
        <dbReference type="ARBA" id="ARBA00023136"/>
    </source>
</evidence>
<dbReference type="GO" id="GO:0055085">
    <property type="term" value="P:transmembrane transport"/>
    <property type="evidence" value="ECO:0007669"/>
    <property type="project" value="InterPro"/>
</dbReference>
<feature type="transmembrane region" description="Helical" evidence="7">
    <location>
        <begin position="234"/>
        <end position="261"/>
    </location>
</feature>